<dbReference type="KEGG" id="haby:HLVA_00160"/>
<gene>
    <name evidence="4" type="ORF">HLVA_00160</name>
</gene>
<dbReference type="EMBL" id="AP027059">
    <property type="protein sequence ID" value="BDU49447.1"/>
    <property type="molecule type" value="Genomic_DNA"/>
</dbReference>
<keyword evidence="5" id="KW-1185">Reference proteome</keyword>
<proteinExistence type="predicted"/>
<feature type="domain" description="OmpR/PhoB-type" evidence="3">
    <location>
        <begin position="7"/>
        <end position="102"/>
    </location>
</feature>
<dbReference type="InterPro" id="IPR036388">
    <property type="entry name" value="WH-like_DNA-bd_sf"/>
</dbReference>
<dbReference type="InterPro" id="IPR001867">
    <property type="entry name" value="OmpR/PhoB-type_DNA-bd"/>
</dbReference>
<evidence type="ECO:0000256" key="2">
    <source>
        <dbReference type="PROSITE-ProRule" id="PRU01091"/>
    </source>
</evidence>
<dbReference type="GO" id="GO:0000160">
    <property type="term" value="P:phosphorelay signal transduction system"/>
    <property type="evidence" value="ECO:0007669"/>
    <property type="project" value="InterPro"/>
</dbReference>
<dbReference type="Proteomes" id="UP001321582">
    <property type="component" value="Chromosome"/>
</dbReference>
<keyword evidence="1 2" id="KW-0238">DNA-binding</keyword>
<dbReference type="GO" id="GO:0006355">
    <property type="term" value="P:regulation of DNA-templated transcription"/>
    <property type="evidence" value="ECO:0007669"/>
    <property type="project" value="InterPro"/>
</dbReference>
<dbReference type="InterPro" id="IPR016032">
    <property type="entry name" value="Sig_transdc_resp-reg_C-effctor"/>
</dbReference>
<dbReference type="CDD" id="cd00383">
    <property type="entry name" value="trans_reg_C"/>
    <property type="match status" value="1"/>
</dbReference>
<dbReference type="SUPFAM" id="SSF46894">
    <property type="entry name" value="C-terminal effector domain of the bipartite response regulators"/>
    <property type="match status" value="1"/>
</dbReference>
<sequence length="102" mass="12436">MQDCSEEYFWIFKEIKLSKLKLVIYVEEVEIELTKLEYLLMEFFIKNPGRVFYRGQIIERVWGDNYIGEDRVVDSCLKRLKKKEEKLKEHFKSVRGIGYIFE</sequence>
<evidence type="ECO:0000256" key="1">
    <source>
        <dbReference type="ARBA" id="ARBA00023125"/>
    </source>
</evidence>
<evidence type="ECO:0000259" key="3">
    <source>
        <dbReference type="PROSITE" id="PS51755"/>
    </source>
</evidence>
<dbReference type="Pfam" id="PF00486">
    <property type="entry name" value="Trans_reg_C"/>
    <property type="match status" value="1"/>
</dbReference>
<reference evidence="4 5" key="1">
    <citation type="submission" date="2022-11" db="EMBL/GenBank/DDBJ databases">
        <title>Haliovirga abyssi gen. nov., sp. nov., a mesophilic fermentative bacterium isolated from the Iheya North hydrothermal field and the proposal of Haliovirgaceae fam. nov.</title>
        <authorList>
            <person name="Miyazaki U."/>
            <person name="Tame A."/>
            <person name="Miyazaki J."/>
            <person name="Takai K."/>
            <person name="Sawayama S."/>
            <person name="Kitajima M."/>
            <person name="Okamoto A."/>
            <person name="Nakagawa S."/>
        </authorList>
    </citation>
    <scope>NUCLEOTIDE SEQUENCE [LARGE SCALE GENOMIC DNA]</scope>
    <source>
        <strain evidence="4 5">IC12</strain>
    </source>
</reference>
<dbReference type="AlphaFoldDB" id="A0AAU9DDS0"/>
<dbReference type="SMART" id="SM00862">
    <property type="entry name" value="Trans_reg_C"/>
    <property type="match status" value="1"/>
</dbReference>
<accession>A0AAU9DDS0</accession>
<evidence type="ECO:0000313" key="4">
    <source>
        <dbReference type="EMBL" id="BDU49447.1"/>
    </source>
</evidence>
<protein>
    <recommendedName>
        <fullName evidence="3">OmpR/PhoB-type domain-containing protein</fullName>
    </recommendedName>
</protein>
<feature type="DNA-binding region" description="OmpR/PhoB-type" evidence="2">
    <location>
        <begin position="7"/>
        <end position="102"/>
    </location>
</feature>
<evidence type="ECO:0000313" key="5">
    <source>
        <dbReference type="Proteomes" id="UP001321582"/>
    </source>
</evidence>
<dbReference type="Gene3D" id="1.10.10.10">
    <property type="entry name" value="Winged helix-like DNA-binding domain superfamily/Winged helix DNA-binding domain"/>
    <property type="match status" value="1"/>
</dbReference>
<dbReference type="RefSeq" id="WP_307904406.1">
    <property type="nucleotide sequence ID" value="NZ_AP027059.1"/>
</dbReference>
<name>A0AAU9DDS0_9FUSO</name>
<organism evidence="4 5">
    <name type="scientific">Haliovirga abyssi</name>
    <dbReference type="NCBI Taxonomy" id="2996794"/>
    <lineage>
        <taxon>Bacteria</taxon>
        <taxon>Fusobacteriati</taxon>
        <taxon>Fusobacteriota</taxon>
        <taxon>Fusobacteriia</taxon>
        <taxon>Fusobacteriales</taxon>
        <taxon>Haliovirgaceae</taxon>
        <taxon>Haliovirga</taxon>
    </lineage>
</organism>
<dbReference type="PROSITE" id="PS51755">
    <property type="entry name" value="OMPR_PHOB"/>
    <property type="match status" value="1"/>
</dbReference>
<dbReference type="GO" id="GO:0003677">
    <property type="term" value="F:DNA binding"/>
    <property type="evidence" value="ECO:0007669"/>
    <property type="project" value="UniProtKB-UniRule"/>
</dbReference>